<dbReference type="InterPro" id="IPR015797">
    <property type="entry name" value="NUDIX_hydrolase-like_dom_sf"/>
</dbReference>
<dbReference type="PANTHER" id="PTHR43046">
    <property type="entry name" value="GDP-MANNOSE MANNOSYL HYDROLASE"/>
    <property type="match status" value="1"/>
</dbReference>
<evidence type="ECO:0000256" key="4">
    <source>
        <dbReference type="ARBA" id="ARBA00022842"/>
    </source>
</evidence>
<evidence type="ECO:0000256" key="5">
    <source>
        <dbReference type="RuleBase" id="RU003476"/>
    </source>
</evidence>
<feature type="domain" description="Nudix hydrolase" evidence="6">
    <location>
        <begin position="20"/>
        <end position="153"/>
    </location>
</feature>
<evidence type="ECO:0000256" key="1">
    <source>
        <dbReference type="ARBA" id="ARBA00001946"/>
    </source>
</evidence>
<keyword evidence="8" id="KW-1185">Reference proteome</keyword>
<dbReference type="InterPro" id="IPR000086">
    <property type="entry name" value="NUDIX_hydrolase_dom"/>
</dbReference>
<dbReference type="InterPro" id="IPR020084">
    <property type="entry name" value="NUDIX_hydrolase_CS"/>
</dbReference>
<dbReference type="CDD" id="cd18876">
    <property type="entry name" value="NUDIX_Hydrolase"/>
    <property type="match status" value="1"/>
</dbReference>
<organism evidence="7 8">
    <name type="scientific">Promicromonospora kroppenstedtii</name>
    <dbReference type="NCBI Taxonomy" id="440482"/>
    <lineage>
        <taxon>Bacteria</taxon>
        <taxon>Bacillati</taxon>
        <taxon>Actinomycetota</taxon>
        <taxon>Actinomycetes</taxon>
        <taxon>Micrococcales</taxon>
        <taxon>Promicromonosporaceae</taxon>
        <taxon>Promicromonospora</taxon>
    </lineage>
</organism>
<dbReference type="Pfam" id="PF00293">
    <property type="entry name" value="NUDIX"/>
    <property type="match status" value="1"/>
</dbReference>
<dbReference type="RefSeq" id="WP_397403197.1">
    <property type="nucleotide sequence ID" value="NZ_JBIRYI010000004.1"/>
</dbReference>
<gene>
    <name evidence="7" type="ORF">ACH47X_08290</name>
</gene>
<evidence type="ECO:0000256" key="3">
    <source>
        <dbReference type="ARBA" id="ARBA00022801"/>
    </source>
</evidence>
<dbReference type="PROSITE" id="PS51462">
    <property type="entry name" value="NUDIX"/>
    <property type="match status" value="1"/>
</dbReference>
<comment type="caution">
    <text evidence="7">The sequence shown here is derived from an EMBL/GenBank/DDBJ whole genome shotgun (WGS) entry which is preliminary data.</text>
</comment>
<dbReference type="SUPFAM" id="SSF55811">
    <property type="entry name" value="Nudix"/>
    <property type="match status" value="1"/>
</dbReference>
<dbReference type="InterPro" id="IPR020476">
    <property type="entry name" value="Nudix_hydrolase"/>
</dbReference>
<comment type="cofactor">
    <cofactor evidence="1">
        <name>Mg(2+)</name>
        <dbReference type="ChEBI" id="CHEBI:18420"/>
    </cofactor>
</comment>
<accession>A0ABW7XHA7</accession>
<dbReference type="PROSITE" id="PS00893">
    <property type="entry name" value="NUDIX_BOX"/>
    <property type="match status" value="1"/>
</dbReference>
<evidence type="ECO:0000313" key="7">
    <source>
        <dbReference type="EMBL" id="MFI2486894.1"/>
    </source>
</evidence>
<name>A0ABW7XHA7_9MICO</name>
<dbReference type="Gene3D" id="3.90.79.10">
    <property type="entry name" value="Nucleoside Triphosphate Pyrophosphohydrolase"/>
    <property type="match status" value="1"/>
</dbReference>
<proteinExistence type="inferred from homology"/>
<reference evidence="7 8" key="1">
    <citation type="submission" date="2024-10" db="EMBL/GenBank/DDBJ databases">
        <title>The Natural Products Discovery Center: Release of the First 8490 Sequenced Strains for Exploring Actinobacteria Biosynthetic Diversity.</title>
        <authorList>
            <person name="Kalkreuter E."/>
            <person name="Kautsar S.A."/>
            <person name="Yang D."/>
            <person name="Bader C.D."/>
            <person name="Teijaro C.N."/>
            <person name="Fluegel L."/>
            <person name="Davis C.M."/>
            <person name="Simpson J.R."/>
            <person name="Lauterbach L."/>
            <person name="Steele A.D."/>
            <person name="Gui C."/>
            <person name="Meng S."/>
            <person name="Li G."/>
            <person name="Viehrig K."/>
            <person name="Ye F."/>
            <person name="Su P."/>
            <person name="Kiefer A.F."/>
            <person name="Nichols A."/>
            <person name="Cepeda A.J."/>
            <person name="Yan W."/>
            <person name="Fan B."/>
            <person name="Jiang Y."/>
            <person name="Adhikari A."/>
            <person name="Zheng C.-J."/>
            <person name="Schuster L."/>
            <person name="Cowan T.M."/>
            <person name="Smanski M.J."/>
            <person name="Chevrette M.G."/>
            <person name="De Carvalho L.P.S."/>
            <person name="Shen B."/>
        </authorList>
    </citation>
    <scope>NUCLEOTIDE SEQUENCE [LARGE SCALE GENOMIC DNA]</scope>
    <source>
        <strain evidence="7 8">NPDC019481</strain>
    </source>
</reference>
<dbReference type="PRINTS" id="PR00502">
    <property type="entry name" value="NUDIXFAMILY"/>
</dbReference>
<comment type="similarity">
    <text evidence="2 5">Belongs to the Nudix hydrolase family.</text>
</comment>
<dbReference type="PANTHER" id="PTHR43046:SF12">
    <property type="entry name" value="GDP-MANNOSE MANNOSYL HYDROLASE"/>
    <property type="match status" value="1"/>
</dbReference>
<evidence type="ECO:0000259" key="6">
    <source>
        <dbReference type="PROSITE" id="PS51462"/>
    </source>
</evidence>
<keyword evidence="4" id="KW-0460">Magnesium</keyword>
<dbReference type="EMBL" id="JBIRYI010000004">
    <property type="protein sequence ID" value="MFI2486894.1"/>
    <property type="molecule type" value="Genomic_DNA"/>
</dbReference>
<sequence>MATDEQPQDIGSAQHTHTVPRKRMAATVVFTDHTGRVLLCEPTYKQVWEAPGGAVELGESPRTAASREVREELGLDLGPGRLVAVDHVPAAAGRTEALVLVYDGGRLTGQQTAAIRLAEDELRSWAWCTVDEARERMRPLVARRIAAALRAITEGGVAELENGHPIAGPPADQG</sequence>
<protein>
    <submittedName>
        <fullName evidence="7">NUDIX domain-containing protein</fullName>
    </submittedName>
</protein>
<keyword evidence="3 5" id="KW-0378">Hydrolase</keyword>
<evidence type="ECO:0000313" key="8">
    <source>
        <dbReference type="Proteomes" id="UP001611580"/>
    </source>
</evidence>
<evidence type="ECO:0000256" key="2">
    <source>
        <dbReference type="ARBA" id="ARBA00005582"/>
    </source>
</evidence>
<dbReference type="Proteomes" id="UP001611580">
    <property type="component" value="Unassembled WGS sequence"/>
</dbReference>